<evidence type="ECO:0000256" key="13">
    <source>
        <dbReference type="ARBA" id="ARBA00023163"/>
    </source>
</evidence>
<dbReference type="Gene3D" id="2.170.270.10">
    <property type="entry name" value="SET domain"/>
    <property type="match status" value="1"/>
</dbReference>
<reference evidence="18 19" key="1">
    <citation type="submission" date="2019-08" db="EMBL/GenBank/DDBJ databases">
        <authorList>
            <person name="Alioto T."/>
            <person name="Alioto T."/>
            <person name="Gomez Garrido J."/>
        </authorList>
    </citation>
    <scope>NUCLEOTIDE SEQUENCE [LARGE SCALE GENOMIC DNA]</scope>
</reference>
<dbReference type="Gene3D" id="2.30.30.140">
    <property type="match status" value="2"/>
</dbReference>
<dbReference type="SUPFAM" id="SSF82199">
    <property type="entry name" value="SET domain"/>
    <property type="match status" value="1"/>
</dbReference>
<dbReference type="GO" id="GO:0003677">
    <property type="term" value="F:DNA binding"/>
    <property type="evidence" value="ECO:0007669"/>
    <property type="project" value="UniProtKB-KW"/>
</dbReference>
<dbReference type="InterPro" id="IPR007728">
    <property type="entry name" value="Pre-SET_dom"/>
</dbReference>
<keyword evidence="12" id="KW-0805">Transcription regulation</keyword>
<keyword evidence="19" id="KW-1185">Reference proteome</keyword>
<dbReference type="Proteomes" id="UP000325440">
    <property type="component" value="Unassembled WGS sequence"/>
</dbReference>
<keyword evidence="11" id="KW-0156">Chromatin regulator</keyword>
<evidence type="ECO:0000256" key="14">
    <source>
        <dbReference type="ARBA" id="ARBA00023242"/>
    </source>
</evidence>
<dbReference type="AlphaFoldDB" id="A0A5E4NGN5"/>
<evidence type="ECO:0000259" key="17">
    <source>
        <dbReference type="PROSITE" id="PS50867"/>
    </source>
</evidence>
<dbReference type="EMBL" id="CABPRJ010002374">
    <property type="protein sequence ID" value="VVC43929.1"/>
    <property type="molecule type" value="Genomic_DNA"/>
</dbReference>
<evidence type="ECO:0000256" key="8">
    <source>
        <dbReference type="ARBA" id="ARBA00022723"/>
    </source>
</evidence>
<feature type="region of interest" description="Disordered" evidence="15">
    <location>
        <begin position="872"/>
        <end position="935"/>
    </location>
</feature>
<accession>A0A5E4NGN5</accession>
<feature type="compositionally biased region" description="Basic and acidic residues" evidence="15">
    <location>
        <begin position="926"/>
        <end position="935"/>
    </location>
</feature>
<evidence type="ECO:0000313" key="18">
    <source>
        <dbReference type="EMBL" id="VVC43929.1"/>
    </source>
</evidence>
<keyword evidence="5" id="KW-0489">Methyltransferase</keyword>
<dbReference type="GO" id="GO:0070828">
    <property type="term" value="P:heterochromatin organization"/>
    <property type="evidence" value="ECO:0007669"/>
    <property type="project" value="TreeGrafter"/>
</dbReference>
<proteinExistence type="predicted"/>
<dbReference type="InterPro" id="IPR046341">
    <property type="entry name" value="SET_dom_sf"/>
</dbReference>
<dbReference type="InterPro" id="IPR041291">
    <property type="entry name" value="TUDOR_5"/>
</dbReference>
<keyword evidence="3" id="KW-0158">Chromosome</keyword>
<feature type="compositionally biased region" description="Acidic residues" evidence="15">
    <location>
        <begin position="885"/>
        <end position="894"/>
    </location>
</feature>
<dbReference type="InterPro" id="IPR001214">
    <property type="entry name" value="SET_dom"/>
</dbReference>
<dbReference type="PANTHER" id="PTHR46024:SF1">
    <property type="entry name" value="HISTONE-LYSINE N-METHYLTRANSFERASE EGGLESS"/>
    <property type="match status" value="1"/>
</dbReference>
<evidence type="ECO:0000256" key="5">
    <source>
        <dbReference type="ARBA" id="ARBA00022603"/>
    </source>
</evidence>
<keyword evidence="8" id="KW-0479">Metal-binding</keyword>
<feature type="domain" description="SET" evidence="16">
    <location>
        <begin position="798"/>
        <end position="1012"/>
    </location>
</feature>
<evidence type="ECO:0000313" key="19">
    <source>
        <dbReference type="Proteomes" id="UP000325440"/>
    </source>
</evidence>
<dbReference type="InterPro" id="IPR001739">
    <property type="entry name" value="Methyl_CpG_DNA-bd"/>
</dbReference>
<dbReference type="SUPFAM" id="SSF54171">
    <property type="entry name" value="DNA-binding domain"/>
    <property type="match status" value="1"/>
</dbReference>
<keyword evidence="7" id="KW-0949">S-adenosyl-L-methionine</keyword>
<keyword evidence="14" id="KW-0539">Nucleus</keyword>
<dbReference type="PROSITE" id="PS50280">
    <property type="entry name" value="SET"/>
    <property type="match status" value="1"/>
</dbReference>
<dbReference type="InterPro" id="IPR051516">
    <property type="entry name" value="SETDB_methyltransferase"/>
</dbReference>
<evidence type="ECO:0000256" key="11">
    <source>
        <dbReference type="ARBA" id="ARBA00022853"/>
    </source>
</evidence>
<comment type="subcellular location">
    <subcellularLocation>
        <location evidence="2">Chromosome</location>
    </subcellularLocation>
    <subcellularLocation>
        <location evidence="1">Nucleus</location>
    </subcellularLocation>
</comment>
<evidence type="ECO:0000259" key="16">
    <source>
        <dbReference type="PROSITE" id="PS50280"/>
    </source>
</evidence>
<dbReference type="PANTHER" id="PTHR46024">
    <property type="entry name" value="HISTONE-LYSINE N-METHYLTRANSFERASE EGGLESS"/>
    <property type="match status" value="1"/>
</dbReference>
<dbReference type="OrthoDB" id="5792673at2759"/>
<evidence type="ECO:0000256" key="10">
    <source>
        <dbReference type="ARBA" id="ARBA00022833"/>
    </source>
</evidence>
<evidence type="ECO:0000256" key="12">
    <source>
        <dbReference type="ARBA" id="ARBA00023015"/>
    </source>
</evidence>
<dbReference type="InterPro" id="IPR016177">
    <property type="entry name" value="DNA-bd_dom_sf"/>
</dbReference>
<dbReference type="Pfam" id="PF18358">
    <property type="entry name" value="Tudor_4"/>
    <property type="match status" value="1"/>
</dbReference>
<evidence type="ECO:0000256" key="4">
    <source>
        <dbReference type="ARBA" id="ARBA00022491"/>
    </source>
</evidence>
<dbReference type="CDD" id="cd10517">
    <property type="entry name" value="SET_SETDB1"/>
    <property type="match status" value="1"/>
</dbReference>
<dbReference type="Pfam" id="PF05033">
    <property type="entry name" value="Pre-SET"/>
    <property type="match status" value="1"/>
</dbReference>
<evidence type="ECO:0000256" key="1">
    <source>
        <dbReference type="ARBA" id="ARBA00004123"/>
    </source>
</evidence>
<keyword evidence="18" id="KW-0238">DNA-binding</keyword>
<keyword evidence="10" id="KW-0862">Zinc</keyword>
<evidence type="ECO:0000256" key="7">
    <source>
        <dbReference type="ARBA" id="ARBA00022691"/>
    </source>
</evidence>
<evidence type="ECO:0000256" key="3">
    <source>
        <dbReference type="ARBA" id="ARBA00022454"/>
    </source>
</evidence>
<feature type="domain" description="Pre-SET" evidence="17">
    <location>
        <begin position="723"/>
        <end position="795"/>
    </location>
</feature>
<dbReference type="SMART" id="SM00317">
    <property type="entry name" value="SET"/>
    <property type="match status" value="1"/>
</dbReference>
<dbReference type="GO" id="GO:0032259">
    <property type="term" value="P:methylation"/>
    <property type="evidence" value="ECO:0007669"/>
    <property type="project" value="UniProtKB-KW"/>
</dbReference>
<dbReference type="InterPro" id="IPR041292">
    <property type="entry name" value="Tudor_4"/>
</dbReference>
<feature type="compositionally biased region" description="Polar residues" evidence="15">
    <location>
        <begin position="875"/>
        <end position="884"/>
    </location>
</feature>
<keyword evidence="13" id="KW-0804">Transcription</keyword>
<dbReference type="GO" id="GO:0010629">
    <property type="term" value="P:negative regulation of gene expression"/>
    <property type="evidence" value="ECO:0007669"/>
    <property type="project" value="TreeGrafter"/>
</dbReference>
<sequence length="1037" mass="119739">MASSNGSSNGSSTENAKGKKINNQRLQCVNRYCMHGDGLMKAYDFVCNYYHVRFTRTKEVCSTCFKNCLDHFNKLKVQWDNGKCLLKTPFPSFESYFMIESSSEDENDKSVPKEVLNLIPKDPKLLAMANLGFNYYFENNKEIIDKHWKLCENEHQKMLKNCIAQADKIDKKFKNLETEFESVKTSIYAPYRPTTEVIEVFHVQESNKKVDNNVNVMSGMTHNEENRIEKDNIVDSLNSIKISNKPDGLPNKGPLEYSDLRVGQQMFGKRLSLLDPWDKCKIKAVINTEYLHLKFGTNEMILMTKEVAYFDPSSVQYPIGSRVIAKLSKNEKPKSEYYAGVITEPPVQFNNFRYMVFFDNGDVGYRHHDDIRLIANKSINVLNEVHDNFKEFLRSYLGKYPKREMVSLSNNHLIRAKFNQQWMVAKTIEVDASIVKLFFMDVNKSEWLYRGSSRIWSIFEKQNTSEKSISIKQSGLVCSKKTVVKNSNVDNSERVKYLETVKKPEIVKHAEKEITKTIVPHRSVARKSTSKKTKNTVPINTNINEKESFLFKINYRQVPDTALKPKKITNHVCKHSCVAWTGYDYKETKELNMLAIPLHYGFERYIAYFKNSNFNTVLSRCVLYRTPCGRMIRSINEMCIYINMTDSAFTIDQFDFCSWVEPLAEYEALNFKKCLDDLSNGKEFRPITCINSINNELPPPMEYMTMRQAMPGVNINVDSDFLCGCDCTDNCQDKTKCACWGITIEGQNVLPNIFNDPNIGYNYRRLPERVLTGIYECNKTCKCKSSCLNRVVQQPLSHKLQLFMTEKKGWGVRCLNDIPQGSFICVYVGFLLTEADANEGGKNYGDEYLAELDYIEVVEKIKEDYESEVPPESLIFTNNSSDNSTIDEDSESNDEEYRERPPVASDILSRLRKRTKKPKPEKKKYQHADKLDKKNNSVPKKTMREYFGNNESAFIMDAKTSGNIGRYLNHSCSPNIFVQNVFVDTHDIRFPWVAFFALHYIKAGTELTWDYSYEVGSVPGKVMMCQCQSVHCRGRLL</sequence>
<evidence type="ECO:0000256" key="6">
    <source>
        <dbReference type="ARBA" id="ARBA00022679"/>
    </source>
</evidence>
<evidence type="ECO:0000256" key="2">
    <source>
        <dbReference type="ARBA" id="ARBA00004286"/>
    </source>
</evidence>
<dbReference type="GO" id="GO:0005694">
    <property type="term" value="C:chromosome"/>
    <property type="evidence" value="ECO:0007669"/>
    <property type="project" value="UniProtKB-SubCell"/>
</dbReference>
<dbReference type="PROSITE" id="PS50867">
    <property type="entry name" value="PRE_SET"/>
    <property type="match status" value="1"/>
</dbReference>
<dbReference type="SMART" id="SM00468">
    <property type="entry name" value="PreSET"/>
    <property type="match status" value="1"/>
</dbReference>
<dbReference type="GO" id="GO:0046974">
    <property type="term" value="F:histone H3K9 methyltransferase activity"/>
    <property type="evidence" value="ECO:0007669"/>
    <property type="project" value="TreeGrafter"/>
</dbReference>
<protein>
    <submittedName>
        <fullName evidence="18">Methyl-CpG DNA binding,SET domain,Pre-SET domain,DNA-binding domain</fullName>
    </submittedName>
</protein>
<dbReference type="GO" id="GO:0005634">
    <property type="term" value="C:nucleus"/>
    <property type="evidence" value="ECO:0007669"/>
    <property type="project" value="UniProtKB-SubCell"/>
</dbReference>
<feature type="compositionally biased region" description="Basic residues" evidence="15">
    <location>
        <begin position="910"/>
        <end position="925"/>
    </location>
</feature>
<name>A0A5E4NGN5_9HEMI</name>
<dbReference type="GO" id="GO:0008270">
    <property type="term" value="F:zinc ion binding"/>
    <property type="evidence" value="ECO:0007669"/>
    <property type="project" value="InterPro"/>
</dbReference>
<organism evidence="18 19">
    <name type="scientific">Cinara cedri</name>
    <dbReference type="NCBI Taxonomy" id="506608"/>
    <lineage>
        <taxon>Eukaryota</taxon>
        <taxon>Metazoa</taxon>
        <taxon>Ecdysozoa</taxon>
        <taxon>Arthropoda</taxon>
        <taxon>Hexapoda</taxon>
        <taxon>Insecta</taxon>
        <taxon>Pterygota</taxon>
        <taxon>Neoptera</taxon>
        <taxon>Paraneoptera</taxon>
        <taxon>Hemiptera</taxon>
        <taxon>Sternorrhyncha</taxon>
        <taxon>Aphidomorpha</taxon>
        <taxon>Aphidoidea</taxon>
        <taxon>Aphididae</taxon>
        <taxon>Lachninae</taxon>
        <taxon>Cinara</taxon>
    </lineage>
</organism>
<dbReference type="Pfam" id="PF00856">
    <property type="entry name" value="SET"/>
    <property type="match status" value="1"/>
</dbReference>
<dbReference type="Pfam" id="PF01429">
    <property type="entry name" value="MBD"/>
    <property type="match status" value="1"/>
</dbReference>
<keyword evidence="4" id="KW-0678">Repressor</keyword>
<keyword evidence="6" id="KW-0808">Transferase</keyword>
<keyword evidence="9" id="KW-0677">Repeat</keyword>
<dbReference type="Pfam" id="PF18359">
    <property type="entry name" value="Tudor_5"/>
    <property type="match status" value="1"/>
</dbReference>
<gene>
    <name evidence="18" type="ORF">CINCED_3A008718</name>
</gene>
<evidence type="ECO:0000256" key="9">
    <source>
        <dbReference type="ARBA" id="ARBA00022737"/>
    </source>
</evidence>
<evidence type="ECO:0000256" key="15">
    <source>
        <dbReference type="SAM" id="MobiDB-lite"/>
    </source>
</evidence>